<dbReference type="RefSeq" id="XP_030999352.1">
    <property type="nucleotide sequence ID" value="XM_031134850.1"/>
</dbReference>
<gene>
    <name evidence="7" type="ORF">E0L32_012052</name>
</gene>
<feature type="domain" description="Prokaryotic-type class I peptide chain release factors" evidence="6">
    <location>
        <begin position="6"/>
        <end position="81"/>
    </location>
</feature>
<dbReference type="PANTHER" id="PTHR46203">
    <property type="entry name" value="PROBABLE PEPTIDE CHAIN RELEASE FACTOR C12ORF65"/>
    <property type="match status" value="1"/>
</dbReference>
<dbReference type="PANTHER" id="PTHR46203:SF1">
    <property type="entry name" value="MITOCHONDRIAL TRANSLATION RELEASE FACTOR IN RESCUE"/>
    <property type="match status" value="1"/>
</dbReference>
<dbReference type="Gene3D" id="3.30.160.20">
    <property type="match status" value="1"/>
</dbReference>
<dbReference type="Pfam" id="PF00472">
    <property type="entry name" value="RF-1"/>
    <property type="match status" value="1"/>
</dbReference>
<evidence type="ECO:0000256" key="2">
    <source>
        <dbReference type="ARBA" id="ARBA00010835"/>
    </source>
</evidence>
<evidence type="ECO:0000313" key="8">
    <source>
        <dbReference type="Proteomes" id="UP000319257"/>
    </source>
</evidence>
<dbReference type="AlphaFoldDB" id="A0A507BKK7"/>
<evidence type="ECO:0000259" key="6">
    <source>
        <dbReference type="Pfam" id="PF00472"/>
    </source>
</evidence>
<dbReference type="InterPro" id="IPR000352">
    <property type="entry name" value="Pep_chain_release_fac_I"/>
</dbReference>
<evidence type="ECO:0000256" key="3">
    <source>
        <dbReference type="ARBA" id="ARBA00022946"/>
    </source>
</evidence>
<dbReference type="EMBL" id="SKBQ01000133">
    <property type="protein sequence ID" value="TPX17641.1"/>
    <property type="molecule type" value="Genomic_DNA"/>
</dbReference>
<dbReference type="InParanoid" id="A0A507BKK7"/>
<evidence type="ECO:0000256" key="4">
    <source>
        <dbReference type="ARBA" id="ARBA00023128"/>
    </source>
</evidence>
<evidence type="ECO:0000256" key="1">
    <source>
        <dbReference type="ARBA" id="ARBA00004173"/>
    </source>
</evidence>
<comment type="subcellular location">
    <subcellularLocation>
        <location evidence="1">Mitochondrion</location>
    </subcellularLocation>
</comment>
<dbReference type="InterPro" id="IPR052405">
    <property type="entry name" value="Mito_Transl_Release_Factor"/>
</dbReference>
<dbReference type="GO" id="GO:0005739">
    <property type="term" value="C:mitochondrion"/>
    <property type="evidence" value="ECO:0007669"/>
    <property type="project" value="UniProtKB-SubCell"/>
</dbReference>
<evidence type="ECO:0000313" key="7">
    <source>
        <dbReference type="EMBL" id="TPX17641.1"/>
    </source>
</evidence>
<organism evidence="7 8">
    <name type="scientific">Thyridium curvatum</name>
    <dbReference type="NCBI Taxonomy" id="1093900"/>
    <lineage>
        <taxon>Eukaryota</taxon>
        <taxon>Fungi</taxon>
        <taxon>Dikarya</taxon>
        <taxon>Ascomycota</taxon>
        <taxon>Pezizomycotina</taxon>
        <taxon>Sordariomycetes</taxon>
        <taxon>Sordariomycetidae</taxon>
        <taxon>Thyridiales</taxon>
        <taxon>Thyridiaceae</taxon>
        <taxon>Thyridium</taxon>
    </lineage>
</organism>
<proteinExistence type="inferred from homology"/>
<dbReference type="GO" id="GO:0032543">
    <property type="term" value="P:mitochondrial translation"/>
    <property type="evidence" value="ECO:0007669"/>
    <property type="project" value="UniProtKB-ARBA"/>
</dbReference>
<reference evidence="7 8" key="1">
    <citation type="submission" date="2019-06" db="EMBL/GenBank/DDBJ databases">
        <title>Draft genome sequence of the filamentous fungus Phialemoniopsis curvata isolated from diesel fuel.</title>
        <authorList>
            <person name="Varaljay V.A."/>
            <person name="Lyon W.J."/>
            <person name="Crouch A.L."/>
            <person name="Drake C.E."/>
            <person name="Hollomon J.M."/>
            <person name="Nadeau L.J."/>
            <person name="Nunn H.S."/>
            <person name="Stevenson B.S."/>
            <person name="Bojanowski C.L."/>
            <person name="Crookes-Goodson W.J."/>
        </authorList>
    </citation>
    <scope>NUCLEOTIDE SEQUENCE [LARGE SCALE GENOMIC DNA]</scope>
    <source>
        <strain evidence="7 8">D216</strain>
    </source>
</reference>
<keyword evidence="8" id="KW-1185">Reference proteome</keyword>
<comment type="similarity">
    <text evidence="2">Belongs to the prokaryotic/mitochondrial release factor family.</text>
</comment>
<dbReference type="OrthoDB" id="277888at2759"/>
<dbReference type="SUPFAM" id="SSF75620">
    <property type="entry name" value="Release factor"/>
    <property type="match status" value="1"/>
</dbReference>
<dbReference type="GO" id="GO:0003747">
    <property type="term" value="F:translation release factor activity"/>
    <property type="evidence" value="ECO:0007669"/>
    <property type="project" value="InterPro"/>
</dbReference>
<keyword evidence="4" id="KW-0496">Mitochondrion</keyword>
<dbReference type="InterPro" id="IPR045853">
    <property type="entry name" value="Pep_chain_release_fac_I_sf"/>
</dbReference>
<feature type="compositionally biased region" description="Polar residues" evidence="5">
    <location>
        <begin position="88"/>
        <end position="101"/>
    </location>
</feature>
<dbReference type="GeneID" id="41979499"/>
<dbReference type="Proteomes" id="UP000319257">
    <property type="component" value="Unassembled WGS sequence"/>
</dbReference>
<feature type="region of interest" description="Disordered" evidence="5">
    <location>
        <begin position="49"/>
        <end position="110"/>
    </location>
</feature>
<sequence length="110" mass="12210">MPAVQNKTNSAVQLTHIPTGIVVKSQATRSRSQNRKIARDLLAAKLDEMENGEHSRTAIVADSKSKKKASAAKKSRRKYRQLKDGQDAEQQPQAQLSPNDQMRSKEDSVP</sequence>
<keyword evidence="3" id="KW-0809">Transit peptide</keyword>
<feature type="compositionally biased region" description="Basic residues" evidence="5">
    <location>
        <begin position="65"/>
        <end position="80"/>
    </location>
</feature>
<accession>A0A507BKK7</accession>
<protein>
    <recommendedName>
        <fullName evidence="6">Prokaryotic-type class I peptide chain release factors domain-containing protein</fullName>
    </recommendedName>
</protein>
<comment type="caution">
    <text evidence="7">The sequence shown here is derived from an EMBL/GenBank/DDBJ whole genome shotgun (WGS) entry which is preliminary data.</text>
</comment>
<name>A0A507BKK7_9PEZI</name>
<evidence type="ECO:0000256" key="5">
    <source>
        <dbReference type="SAM" id="MobiDB-lite"/>
    </source>
</evidence>